<comment type="caution">
    <text evidence="10">The sequence shown here is derived from an EMBL/GenBank/DDBJ whole genome shotgun (WGS) entry which is preliminary data.</text>
</comment>
<dbReference type="RefSeq" id="WP_111538885.1">
    <property type="nucleotide sequence ID" value="NZ_QKZL01000030.1"/>
</dbReference>
<dbReference type="OrthoDB" id="9780250at2"/>
<evidence type="ECO:0000256" key="1">
    <source>
        <dbReference type="ARBA" id="ARBA00001794"/>
    </source>
</evidence>
<dbReference type="SUPFAM" id="SSF51658">
    <property type="entry name" value="Xylose isomerase-like"/>
    <property type="match status" value="1"/>
</dbReference>
<comment type="pathway">
    <text evidence="3 9">Carbohydrate metabolism; pentose and glucuronate interconversion.</text>
</comment>
<dbReference type="Proteomes" id="UP000248916">
    <property type="component" value="Unassembled WGS sequence"/>
</dbReference>
<evidence type="ECO:0000256" key="2">
    <source>
        <dbReference type="ARBA" id="ARBA00002713"/>
    </source>
</evidence>
<keyword evidence="8 9" id="KW-0456">Lyase</keyword>
<proteinExistence type="inferred from homology"/>
<dbReference type="InterPro" id="IPR004628">
    <property type="entry name" value="Man_deHydtase"/>
</dbReference>
<dbReference type="PIRSF" id="PIRSF016049">
    <property type="entry name" value="Man_dehyd"/>
    <property type="match status" value="1"/>
</dbReference>
<name>A0A2W7MV45_9RHOB</name>
<comment type="similarity">
    <text evidence="4 9">Belongs to the mannonate dehydratase family.</text>
</comment>
<sequence>MRQTWRWFGPKDQVSPADMTQAGVEGVVSALHHIPTGTAWSGEEIAQRQAEIARHPDGRETGLAWEVVESIPVSEDIKRQSGEWRSHITAWQESLRNLAAAGIETVCYNFMPVLDWTRTDLAWPRPSGATCMRFDLIDFAAFDIHILARPGAAESFPEDVAEAAAVRAAEIDDDRKAALARNVVFGLPGAAETFTMKDVKAHLEAYSAISEEMLRGHLVDFLAEVAPVAEELGMRLCCHPDDPPFPLLGLPRVVSTEADYRAMVEAVDVPANGITLCSGSLGARADNDLPGMMDRLGDRVHFLHLRNVTRDADTLPCSFYEAEHLGGGTDMVALVAAALREETRRRAAGRADHQIPFRPDHGQNILDDHGRNAQPGYPAIGRLRGLAELRGVIAALSHERLGQSA</sequence>
<dbReference type="PANTHER" id="PTHR30387:SF2">
    <property type="entry name" value="MANNONATE DEHYDRATASE"/>
    <property type="match status" value="1"/>
</dbReference>
<evidence type="ECO:0000256" key="4">
    <source>
        <dbReference type="ARBA" id="ARBA00007389"/>
    </source>
</evidence>
<comment type="function">
    <text evidence="2 9">Catalyzes the dehydration of D-mannonate.</text>
</comment>
<protein>
    <recommendedName>
        <fullName evidence="5 9">Mannonate dehydratase</fullName>
        <ecNumber evidence="5 9">4.2.1.8</ecNumber>
    </recommendedName>
    <alternativeName>
        <fullName evidence="9">D-mannonate hydro-lyase</fullName>
    </alternativeName>
</protein>
<dbReference type="HAMAP" id="MF_00106">
    <property type="entry name" value="UxuA"/>
    <property type="match status" value="1"/>
</dbReference>
<evidence type="ECO:0000256" key="5">
    <source>
        <dbReference type="ARBA" id="ARBA00012927"/>
    </source>
</evidence>
<dbReference type="GO" id="GO:0030145">
    <property type="term" value="F:manganese ion binding"/>
    <property type="evidence" value="ECO:0007669"/>
    <property type="project" value="TreeGrafter"/>
</dbReference>
<keyword evidence="7 9" id="KW-0464">Manganese</keyword>
<comment type="catalytic activity">
    <reaction evidence="1 9">
        <text>D-mannonate = 2-dehydro-3-deoxy-D-gluconate + H2O</text>
        <dbReference type="Rhea" id="RHEA:20097"/>
        <dbReference type="ChEBI" id="CHEBI:15377"/>
        <dbReference type="ChEBI" id="CHEBI:17767"/>
        <dbReference type="ChEBI" id="CHEBI:57990"/>
        <dbReference type="EC" id="4.2.1.8"/>
    </reaction>
</comment>
<evidence type="ECO:0000313" key="10">
    <source>
        <dbReference type="EMBL" id="PZX11700.1"/>
    </source>
</evidence>
<evidence type="ECO:0000256" key="3">
    <source>
        <dbReference type="ARBA" id="ARBA00004892"/>
    </source>
</evidence>
<evidence type="ECO:0000256" key="8">
    <source>
        <dbReference type="ARBA" id="ARBA00023239"/>
    </source>
</evidence>
<evidence type="ECO:0000256" key="7">
    <source>
        <dbReference type="ARBA" id="ARBA00023211"/>
    </source>
</evidence>
<dbReference type="EMBL" id="QKZL01000030">
    <property type="protein sequence ID" value="PZX11700.1"/>
    <property type="molecule type" value="Genomic_DNA"/>
</dbReference>
<keyword evidence="6 9" id="KW-0408">Iron</keyword>
<dbReference type="NCBIfam" id="NF003027">
    <property type="entry name" value="PRK03906.1"/>
    <property type="match status" value="1"/>
</dbReference>
<dbReference type="Gene3D" id="3.20.20.150">
    <property type="entry name" value="Divalent-metal-dependent TIM barrel enzymes"/>
    <property type="match status" value="2"/>
</dbReference>
<dbReference type="EC" id="4.2.1.8" evidence="5 9"/>
<gene>
    <name evidence="9" type="primary">uxuA</name>
    <name evidence="10" type="ORF">LX81_03878</name>
</gene>
<keyword evidence="11" id="KW-1185">Reference proteome</keyword>
<organism evidence="10 11">
    <name type="scientific">Palleronia aestuarii</name>
    <dbReference type="NCBI Taxonomy" id="568105"/>
    <lineage>
        <taxon>Bacteria</taxon>
        <taxon>Pseudomonadati</taxon>
        <taxon>Pseudomonadota</taxon>
        <taxon>Alphaproteobacteria</taxon>
        <taxon>Rhodobacterales</taxon>
        <taxon>Roseobacteraceae</taxon>
        <taxon>Palleronia</taxon>
    </lineage>
</organism>
<dbReference type="PANTHER" id="PTHR30387">
    <property type="entry name" value="MANNONATE DEHYDRATASE"/>
    <property type="match status" value="1"/>
</dbReference>
<dbReference type="UniPathway" id="UPA00246"/>
<comment type="cofactor">
    <cofactor evidence="9">
        <name>Fe(2+)</name>
        <dbReference type="ChEBI" id="CHEBI:29033"/>
    </cofactor>
    <cofactor evidence="9">
        <name>Mn(2+)</name>
        <dbReference type="ChEBI" id="CHEBI:29035"/>
    </cofactor>
</comment>
<dbReference type="GO" id="GO:0008927">
    <property type="term" value="F:mannonate dehydratase activity"/>
    <property type="evidence" value="ECO:0007669"/>
    <property type="project" value="UniProtKB-UniRule"/>
</dbReference>
<evidence type="ECO:0000256" key="6">
    <source>
        <dbReference type="ARBA" id="ARBA00023004"/>
    </source>
</evidence>
<evidence type="ECO:0000313" key="11">
    <source>
        <dbReference type="Proteomes" id="UP000248916"/>
    </source>
</evidence>
<dbReference type="Pfam" id="PF03786">
    <property type="entry name" value="UxuA"/>
    <property type="match status" value="1"/>
</dbReference>
<dbReference type="AlphaFoldDB" id="A0A2W7MV45"/>
<dbReference type="InterPro" id="IPR036237">
    <property type="entry name" value="Xyl_isomerase-like_sf"/>
</dbReference>
<reference evidence="10 11" key="1">
    <citation type="submission" date="2018-06" db="EMBL/GenBank/DDBJ databases">
        <title>Genomic Encyclopedia of Archaeal and Bacterial Type Strains, Phase II (KMG-II): from individual species to whole genera.</title>
        <authorList>
            <person name="Goeker M."/>
        </authorList>
    </citation>
    <scope>NUCLEOTIDE SEQUENCE [LARGE SCALE GENOMIC DNA]</scope>
    <source>
        <strain evidence="10 11">DSM 22009</strain>
    </source>
</reference>
<evidence type="ECO:0000256" key="9">
    <source>
        <dbReference type="HAMAP-Rule" id="MF_00106"/>
    </source>
</evidence>
<dbReference type="NCBIfam" id="TIGR00695">
    <property type="entry name" value="uxuA"/>
    <property type="match status" value="1"/>
</dbReference>
<accession>A0A2W7MV45</accession>
<dbReference type="GO" id="GO:0042840">
    <property type="term" value="P:D-glucuronate catabolic process"/>
    <property type="evidence" value="ECO:0007669"/>
    <property type="project" value="TreeGrafter"/>
</dbReference>
<dbReference type="GO" id="GO:0008198">
    <property type="term" value="F:ferrous iron binding"/>
    <property type="evidence" value="ECO:0007669"/>
    <property type="project" value="TreeGrafter"/>
</dbReference>